<keyword evidence="4 8" id="KW-0812">Transmembrane</keyword>
<organism evidence="9 10">
    <name type="scientific">Paramecium primaurelia</name>
    <dbReference type="NCBI Taxonomy" id="5886"/>
    <lineage>
        <taxon>Eukaryota</taxon>
        <taxon>Sar</taxon>
        <taxon>Alveolata</taxon>
        <taxon>Ciliophora</taxon>
        <taxon>Intramacronucleata</taxon>
        <taxon>Oligohymenophorea</taxon>
        <taxon>Peniculida</taxon>
        <taxon>Parameciidae</taxon>
        <taxon>Paramecium</taxon>
    </lineage>
</organism>
<dbReference type="GO" id="GO:0005886">
    <property type="term" value="C:plasma membrane"/>
    <property type="evidence" value="ECO:0007669"/>
    <property type="project" value="TreeGrafter"/>
</dbReference>
<comment type="similarity">
    <text evidence="2">Belongs to the Ca(2+):cation antiporter (CaCA) (TC 2.A.19) family. SLC24A subfamily.</text>
</comment>
<accession>A0A8S1L3M8</accession>
<evidence type="ECO:0000256" key="6">
    <source>
        <dbReference type="ARBA" id="ARBA00023136"/>
    </source>
</evidence>
<feature type="transmembrane region" description="Helical" evidence="8">
    <location>
        <begin position="120"/>
        <end position="139"/>
    </location>
</feature>
<proteinExistence type="inferred from homology"/>
<dbReference type="EMBL" id="CAJJDM010000031">
    <property type="protein sequence ID" value="CAD8062087.1"/>
    <property type="molecule type" value="Genomic_DNA"/>
</dbReference>
<dbReference type="GO" id="GO:0006874">
    <property type="term" value="P:intracellular calcium ion homeostasis"/>
    <property type="evidence" value="ECO:0007669"/>
    <property type="project" value="TreeGrafter"/>
</dbReference>
<feature type="compositionally biased region" description="Basic residues" evidence="7">
    <location>
        <begin position="273"/>
        <end position="282"/>
    </location>
</feature>
<dbReference type="PANTHER" id="PTHR10846:SF73">
    <property type="entry name" value="SODIUM_CALCIUM EXCHANGER MEMBRANE REGION DOMAIN-CONTAINING PROTEIN"/>
    <property type="match status" value="1"/>
</dbReference>
<evidence type="ECO:0000256" key="2">
    <source>
        <dbReference type="ARBA" id="ARBA00005364"/>
    </source>
</evidence>
<keyword evidence="3" id="KW-0050">Antiport</keyword>
<evidence type="ECO:0000313" key="10">
    <source>
        <dbReference type="Proteomes" id="UP000688137"/>
    </source>
</evidence>
<feature type="transmembrane region" description="Helical" evidence="8">
    <location>
        <begin position="16"/>
        <end position="34"/>
    </location>
</feature>
<feature type="transmembrane region" description="Helical" evidence="8">
    <location>
        <begin position="86"/>
        <end position="108"/>
    </location>
</feature>
<evidence type="ECO:0000256" key="7">
    <source>
        <dbReference type="SAM" id="MobiDB-lite"/>
    </source>
</evidence>
<gene>
    <name evidence="9" type="ORF">PPRIM_AZ9-3.1.T0320322</name>
</gene>
<dbReference type="InterPro" id="IPR004481">
    <property type="entry name" value="K/Na/Ca-exchanger"/>
</dbReference>
<keyword evidence="10" id="KW-1185">Reference proteome</keyword>
<evidence type="ECO:0000256" key="8">
    <source>
        <dbReference type="SAM" id="Phobius"/>
    </source>
</evidence>
<evidence type="ECO:0000313" key="9">
    <source>
        <dbReference type="EMBL" id="CAD8062087.1"/>
    </source>
</evidence>
<sequence>MRLLIPDEREHSPGEIIGYVIGVLYFFGMIYYIYRKHLLSLFQMFMNYLDDNENEEQYKAILYSCLNSIQFLILCFYSTFSSESDLAVSTIIGSDAFMIFFVFSYILYKYPTHSHGVLDAWITIRDAFFYILSLFVLFICILLDFLNIGTAVILLVVYFANIIFIFNSENVKSKMMEWFDLTAEDEDYSCEQHLTCVKRRISITHLKDNNYIQTDDPTLIKKLALNNKASSQKSGSRRIIFQKLVYIIIFAIKNQVKQEKQFRVEYYQNMYKPKQRGPPSKKSKIEPASSVPESHQQNVNEDIPLMENNDMPIEHQKDQEGVQENDQEQEQQQQQEQDDGKQKLTLPKGGLDKVLFILFFPAHLICHFIPTPKDDADYVNIILNLFISLAIVTGLYFLIDWWIYEIFDGTGIPIQVLGFIFLGVLVSTQLAYHQIDIAKEELQLKFTQAFFQTAICKSSLCMGITWGIQSLINIDTGLIRRSSKHSKTFAICIIIVCGLVAFLLFQCWLKRFILAKSEAQKYMIVYCLLLIIIAVIVPLDVIK</sequence>
<feature type="transmembrane region" description="Helical" evidence="8">
    <location>
        <begin position="489"/>
        <end position="511"/>
    </location>
</feature>
<feature type="region of interest" description="Disordered" evidence="7">
    <location>
        <begin position="272"/>
        <end position="299"/>
    </location>
</feature>
<feature type="transmembrane region" description="Helical" evidence="8">
    <location>
        <begin position="523"/>
        <end position="542"/>
    </location>
</feature>
<dbReference type="PANTHER" id="PTHR10846">
    <property type="entry name" value="SODIUM/POTASSIUM/CALCIUM EXCHANGER"/>
    <property type="match status" value="1"/>
</dbReference>
<evidence type="ECO:0000256" key="5">
    <source>
        <dbReference type="ARBA" id="ARBA00022989"/>
    </source>
</evidence>
<keyword evidence="3" id="KW-0813">Transport</keyword>
<name>A0A8S1L3M8_PARPR</name>
<evidence type="ECO:0000256" key="1">
    <source>
        <dbReference type="ARBA" id="ARBA00004141"/>
    </source>
</evidence>
<reference evidence="9" key="1">
    <citation type="submission" date="2021-01" db="EMBL/GenBank/DDBJ databases">
        <authorList>
            <consortium name="Genoscope - CEA"/>
            <person name="William W."/>
        </authorList>
    </citation>
    <scope>NUCLEOTIDE SEQUENCE</scope>
</reference>
<keyword evidence="5 8" id="KW-1133">Transmembrane helix</keyword>
<feature type="transmembrane region" description="Helical" evidence="8">
    <location>
        <begin position="351"/>
        <end position="370"/>
    </location>
</feature>
<protein>
    <submittedName>
        <fullName evidence="9">Uncharacterized protein</fullName>
    </submittedName>
</protein>
<dbReference type="OMA" id="WITIRDA"/>
<dbReference type="GO" id="GO:0008273">
    <property type="term" value="F:calcium, potassium:sodium antiporter activity"/>
    <property type="evidence" value="ECO:0007669"/>
    <property type="project" value="TreeGrafter"/>
</dbReference>
<comment type="caution">
    <text evidence="9">The sequence shown here is derived from an EMBL/GenBank/DDBJ whole genome shotgun (WGS) entry which is preliminary data.</text>
</comment>
<dbReference type="Proteomes" id="UP000688137">
    <property type="component" value="Unassembled WGS sequence"/>
</dbReference>
<comment type="subcellular location">
    <subcellularLocation>
        <location evidence="1">Membrane</location>
        <topology evidence="1">Multi-pass membrane protein</topology>
    </subcellularLocation>
</comment>
<feature type="transmembrane region" description="Helical" evidence="8">
    <location>
        <begin position="416"/>
        <end position="435"/>
    </location>
</feature>
<evidence type="ECO:0000256" key="3">
    <source>
        <dbReference type="ARBA" id="ARBA00022449"/>
    </source>
</evidence>
<evidence type="ECO:0000256" key="4">
    <source>
        <dbReference type="ARBA" id="ARBA00022692"/>
    </source>
</evidence>
<feature type="transmembrane region" description="Helical" evidence="8">
    <location>
        <begin position="382"/>
        <end position="404"/>
    </location>
</feature>
<feature type="transmembrane region" description="Helical" evidence="8">
    <location>
        <begin position="60"/>
        <end position="80"/>
    </location>
</feature>
<dbReference type="AlphaFoldDB" id="A0A8S1L3M8"/>
<dbReference type="GO" id="GO:0005262">
    <property type="term" value="F:calcium channel activity"/>
    <property type="evidence" value="ECO:0007669"/>
    <property type="project" value="TreeGrafter"/>
</dbReference>
<feature type="region of interest" description="Disordered" evidence="7">
    <location>
        <begin position="317"/>
        <end position="343"/>
    </location>
</feature>
<keyword evidence="6 8" id="KW-0472">Membrane</keyword>
<feature type="transmembrane region" description="Helical" evidence="8">
    <location>
        <begin position="145"/>
        <end position="166"/>
    </location>
</feature>